<dbReference type="EMBL" id="KI630863">
    <property type="protein sequence ID" value="EYU32307.1"/>
    <property type="molecule type" value="Genomic_DNA"/>
</dbReference>
<keyword evidence="5" id="KW-1185">Reference proteome</keyword>
<dbReference type="PANTHER" id="PTHR13620:SF99">
    <property type="entry name" value="WERNER SYNDROME-LIKE EXONUCLEASE"/>
    <property type="match status" value="1"/>
</dbReference>
<dbReference type="AlphaFoldDB" id="A0A022QUE4"/>
<dbReference type="InterPro" id="IPR012337">
    <property type="entry name" value="RNaseH-like_sf"/>
</dbReference>
<evidence type="ECO:0000256" key="2">
    <source>
        <dbReference type="ARBA" id="ARBA00022801"/>
    </source>
</evidence>
<dbReference type="Pfam" id="PF01612">
    <property type="entry name" value="DNA_pol_A_exo1"/>
    <property type="match status" value="1"/>
</dbReference>
<dbReference type="PANTHER" id="PTHR13620">
    <property type="entry name" value="3-5 EXONUCLEASE"/>
    <property type="match status" value="1"/>
</dbReference>
<keyword evidence="2" id="KW-0378">Hydrolase</keyword>
<proteinExistence type="predicted"/>
<dbReference type="GO" id="GO:0006139">
    <property type="term" value="P:nucleobase-containing compound metabolic process"/>
    <property type="evidence" value="ECO:0007669"/>
    <property type="project" value="InterPro"/>
</dbReference>
<name>A0A022QUE4_ERYGU</name>
<dbReference type="InterPro" id="IPR036397">
    <property type="entry name" value="RNaseH_sf"/>
</dbReference>
<dbReference type="STRING" id="4155.A0A022QUE4"/>
<evidence type="ECO:0000313" key="5">
    <source>
        <dbReference type="Proteomes" id="UP000030748"/>
    </source>
</evidence>
<evidence type="ECO:0000259" key="3">
    <source>
        <dbReference type="Pfam" id="PF01612"/>
    </source>
</evidence>
<keyword evidence="1" id="KW-0540">Nuclease</keyword>
<feature type="non-terminal residue" evidence="4">
    <location>
        <position position="149"/>
    </location>
</feature>
<dbReference type="Proteomes" id="UP000030748">
    <property type="component" value="Unassembled WGS sequence"/>
</dbReference>
<feature type="domain" description="3'-5' exonuclease" evidence="3">
    <location>
        <begin position="20"/>
        <end position="143"/>
    </location>
</feature>
<organism evidence="4 5">
    <name type="scientific">Erythranthe guttata</name>
    <name type="common">Yellow monkey flower</name>
    <name type="synonym">Mimulus guttatus</name>
    <dbReference type="NCBI Taxonomy" id="4155"/>
    <lineage>
        <taxon>Eukaryota</taxon>
        <taxon>Viridiplantae</taxon>
        <taxon>Streptophyta</taxon>
        <taxon>Embryophyta</taxon>
        <taxon>Tracheophyta</taxon>
        <taxon>Spermatophyta</taxon>
        <taxon>Magnoliopsida</taxon>
        <taxon>eudicotyledons</taxon>
        <taxon>Gunneridae</taxon>
        <taxon>Pentapetalae</taxon>
        <taxon>asterids</taxon>
        <taxon>lamiids</taxon>
        <taxon>Lamiales</taxon>
        <taxon>Phrymaceae</taxon>
        <taxon>Erythranthe</taxon>
    </lineage>
</organism>
<dbReference type="InterPro" id="IPR002562">
    <property type="entry name" value="3'-5'_exonuclease_dom"/>
</dbReference>
<dbReference type="GO" id="GO:0008408">
    <property type="term" value="F:3'-5' exonuclease activity"/>
    <property type="evidence" value="ECO:0007669"/>
    <property type="project" value="InterPro"/>
</dbReference>
<dbReference type="Gene3D" id="3.30.420.10">
    <property type="entry name" value="Ribonuclease H-like superfamily/Ribonuclease H"/>
    <property type="match status" value="1"/>
</dbReference>
<dbReference type="GO" id="GO:0003676">
    <property type="term" value="F:nucleic acid binding"/>
    <property type="evidence" value="ECO:0007669"/>
    <property type="project" value="InterPro"/>
</dbReference>
<accession>A0A022QUE4</accession>
<dbReference type="eggNOG" id="KOG4373">
    <property type="taxonomic scope" value="Eukaryota"/>
</dbReference>
<evidence type="ECO:0000256" key="1">
    <source>
        <dbReference type="ARBA" id="ARBA00022722"/>
    </source>
</evidence>
<reference evidence="4 5" key="1">
    <citation type="journal article" date="2013" name="Proc. Natl. Acad. Sci. U.S.A.">
        <title>Fine-scale variation in meiotic recombination in Mimulus inferred from population shotgun sequencing.</title>
        <authorList>
            <person name="Hellsten U."/>
            <person name="Wright K.M."/>
            <person name="Jenkins J."/>
            <person name="Shu S."/>
            <person name="Yuan Y."/>
            <person name="Wessler S.R."/>
            <person name="Schmutz J."/>
            <person name="Willis J.H."/>
            <person name="Rokhsar D.S."/>
        </authorList>
    </citation>
    <scope>NUCLEOTIDE SEQUENCE [LARGE SCALE GENOMIC DNA]</scope>
    <source>
        <strain evidence="5">cv. DUN x IM62</strain>
    </source>
</reference>
<protein>
    <recommendedName>
        <fullName evidence="3">3'-5' exonuclease domain-containing protein</fullName>
    </recommendedName>
</protein>
<sequence length="149" mass="17565">MVKMWWRPVVFKCRVHTVSVLQLSVGKSCLVFQILHAKKIPLELIKFLENAKYMFVGVRLYNDVEKLSSDYDLKAMNVYYLQTCVTDEAKQLGYVRSEGLVKRVVWKDMEKSKRIRMSRWDNRGFTRGQVSYASLDAYFSFKIGRLLSF</sequence>
<dbReference type="SUPFAM" id="SSF53098">
    <property type="entry name" value="Ribonuclease H-like"/>
    <property type="match status" value="1"/>
</dbReference>
<dbReference type="CDD" id="cd06141">
    <property type="entry name" value="WRN_exo"/>
    <property type="match status" value="1"/>
</dbReference>
<gene>
    <name evidence="4" type="ORF">MIMGU_mgv1a024474mg</name>
</gene>
<evidence type="ECO:0000313" key="4">
    <source>
        <dbReference type="EMBL" id="EYU32307.1"/>
    </source>
</evidence>
<dbReference type="InterPro" id="IPR051132">
    <property type="entry name" value="3-5_Exonuclease_domain"/>
</dbReference>